<dbReference type="GO" id="GO:0005886">
    <property type="term" value="C:plasma membrane"/>
    <property type="evidence" value="ECO:0007669"/>
    <property type="project" value="TreeGrafter"/>
</dbReference>
<dbReference type="GO" id="GO:0055130">
    <property type="term" value="P:D-alanine catabolic process"/>
    <property type="evidence" value="ECO:0007669"/>
    <property type="project" value="TreeGrafter"/>
</dbReference>
<dbReference type="SUPFAM" id="SSF51905">
    <property type="entry name" value="FAD/NAD(P)-binding domain"/>
    <property type="match status" value="1"/>
</dbReference>
<reference evidence="9 10" key="1">
    <citation type="submission" date="2016-10" db="EMBL/GenBank/DDBJ databases">
        <title>Comparative genome analysis of multiple Pseudomonas spp. focuses on biocontrol and plant growth promoting traits.</title>
        <authorList>
            <person name="Tao X.-Y."/>
            <person name="Taylor C.G."/>
        </authorList>
    </citation>
    <scope>NUCLEOTIDE SEQUENCE [LARGE SCALE GENOMIC DNA]</scope>
    <source>
        <strain evidence="9 10">29G9</strain>
    </source>
</reference>
<keyword evidence="4 7" id="KW-0274">FAD</keyword>
<gene>
    <name evidence="7" type="primary">dadA</name>
    <name evidence="9" type="ORF">BK648_17740</name>
</gene>
<evidence type="ECO:0000259" key="8">
    <source>
        <dbReference type="Pfam" id="PF01266"/>
    </source>
</evidence>
<dbReference type="RefSeq" id="WP_123717196.1">
    <property type="nucleotide sequence ID" value="NZ_MOAY01000058.1"/>
</dbReference>
<feature type="domain" description="FAD dependent oxidoreductase" evidence="8">
    <location>
        <begin position="4"/>
        <end position="395"/>
    </location>
</feature>
<dbReference type="Pfam" id="PF01266">
    <property type="entry name" value="DAO"/>
    <property type="match status" value="1"/>
</dbReference>
<dbReference type="PANTHER" id="PTHR13847:SF280">
    <property type="entry name" value="D-AMINO ACID DEHYDROGENASE"/>
    <property type="match status" value="1"/>
</dbReference>
<dbReference type="NCBIfam" id="NF001933">
    <property type="entry name" value="PRK00711.1"/>
    <property type="match status" value="1"/>
</dbReference>
<comment type="catalytic activity">
    <reaction evidence="6 7">
        <text>a D-alpha-amino acid + A + H2O = a 2-oxocarboxylate + AH2 + NH4(+)</text>
        <dbReference type="Rhea" id="RHEA:18125"/>
        <dbReference type="ChEBI" id="CHEBI:13193"/>
        <dbReference type="ChEBI" id="CHEBI:15377"/>
        <dbReference type="ChEBI" id="CHEBI:17499"/>
        <dbReference type="ChEBI" id="CHEBI:28938"/>
        <dbReference type="ChEBI" id="CHEBI:35179"/>
        <dbReference type="ChEBI" id="CHEBI:59871"/>
    </reaction>
</comment>
<keyword evidence="3 7" id="KW-0285">Flavoprotein</keyword>
<evidence type="ECO:0000313" key="10">
    <source>
        <dbReference type="Proteomes" id="UP000284656"/>
    </source>
</evidence>
<dbReference type="InterPro" id="IPR036188">
    <property type="entry name" value="FAD/NAD-bd_sf"/>
</dbReference>
<dbReference type="InterPro" id="IPR023080">
    <property type="entry name" value="DadA"/>
</dbReference>
<accession>A0A423EU82</accession>
<dbReference type="SUPFAM" id="SSF54373">
    <property type="entry name" value="FAD-linked reductases, C-terminal domain"/>
    <property type="match status" value="1"/>
</dbReference>
<dbReference type="GO" id="GO:0005737">
    <property type="term" value="C:cytoplasm"/>
    <property type="evidence" value="ECO:0007669"/>
    <property type="project" value="TreeGrafter"/>
</dbReference>
<dbReference type="Proteomes" id="UP000284656">
    <property type="component" value="Unassembled WGS sequence"/>
</dbReference>
<comment type="function">
    <text evidence="7">Oxidative deamination of D-amino acids.</text>
</comment>
<evidence type="ECO:0000256" key="1">
    <source>
        <dbReference type="ARBA" id="ARBA00001974"/>
    </source>
</evidence>
<dbReference type="Gene3D" id="3.50.50.60">
    <property type="entry name" value="FAD/NAD(P)-binding domain"/>
    <property type="match status" value="2"/>
</dbReference>
<evidence type="ECO:0000256" key="6">
    <source>
        <dbReference type="ARBA" id="ARBA00047884"/>
    </source>
</evidence>
<sequence>MARRVCIIGGGVIGLASAYALVRAGHEVTVVEARDSLGSETSFANGGQLSYRYVAPLADAGVPLQAIGWLLRGDSPLKLRPRLDRRQWRWMAAFLGACRGSVNQRNAAHLLRLACLSQSTLQRWREDDHLDGFDWRRNGKLVTFRHAATFERARSKVTDILQQQVLSASDCVRLEPALASGDFVGGIYTPNEEVADCHAFCRRLAARLEASGRCRFLVGRRVTAIRHASGAVQAIELGDEVMPVDQLVLAAGHRSADLGLPGLSLPLYPLKGYSLTVPIGPQHQAPQVSITDYDRKIVYARIGEQLRVAAMVDIVGFDARLEPKRLALMKRQALETFPLAGDYAHALEWAGMRPATPTGVPLIGASVYRNLWLNLGHGALGFTLASGSGQLLAELIGQHVPSIDMRGLAPRAA</sequence>
<evidence type="ECO:0000256" key="2">
    <source>
        <dbReference type="ARBA" id="ARBA00009410"/>
    </source>
</evidence>
<protein>
    <recommendedName>
        <fullName evidence="7">D-amino acid dehydrogenase</fullName>
        <ecNumber evidence="7">1.4.99.-</ecNumber>
    </recommendedName>
</protein>
<organism evidence="9 10">
    <name type="scientific">Pseudomonas poae</name>
    <dbReference type="NCBI Taxonomy" id="200451"/>
    <lineage>
        <taxon>Bacteria</taxon>
        <taxon>Pseudomonadati</taxon>
        <taxon>Pseudomonadota</taxon>
        <taxon>Gammaproteobacteria</taxon>
        <taxon>Pseudomonadales</taxon>
        <taxon>Pseudomonadaceae</taxon>
        <taxon>Pseudomonas</taxon>
    </lineage>
</organism>
<evidence type="ECO:0000256" key="3">
    <source>
        <dbReference type="ARBA" id="ARBA00022630"/>
    </source>
</evidence>
<feature type="binding site" evidence="7">
    <location>
        <begin position="5"/>
        <end position="19"/>
    </location>
    <ligand>
        <name>FAD</name>
        <dbReference type="ChEBI" id="CHEBI:57692"/>
    </ligand>
</feature>
<evidence type="ECO:0000256" key="5">
    <source>
        <dbReference type="ARBA" id="ARBA00023002"/>
    </source>
</evidence>
<dbReference type="EC" id="1.4.99.-" evidence="7"/>
<name>A0A423EU82_9PSED</name>
<evidence type="ECO:0000313" key="9">
    <source>
        <dbReference type="EMBL" id="ROM43242.1"/>
    </source>
</evidence>
<dbReference type="AlphaFoldDB" id="A0A423EU82"/>
<dbReference type="GO" id="GO:0008718">
    <property type="term" value="F:D-amino-acid dehydrogenase activity"/>
    <property type="evidence" value="ECO:0007669"/>
    <property type="project" value="UniProtKB-UniRule"/>
</dbReference>
<dbReference type="PANTHER" id="PTHR13847">
    <property type="entry name" value="SARCOSINE DEHYDROGENASE-RELATED"/>
    <property type="match status" value="1"/>
</dbReference>
<comment type="similarity">
    <text evidence="2 7">Belongs to the DadA oxidoreductase family.</text>
</comment>
<comment type="caution">
    <text evidence="9">The sequence shown here is derived from an EMBL/GenBank/DDBJ whole genome shotgun (WGS) entry which is preliminary data.</text>
</comment>
<evidence type="ECO:0000256" key="7">
    <source>
        <dbReference type="HAMAP-Rule" id="MF_01202"/>
    </source>
</evidence>
<evidence type="ECO:0000256" key="4">
    <source>
        <dbReference type="ARBA" id="ARBA00022827"/>
    </source>
</evidence>
<dbReference type="InterPro" id="IPR006076">
    <property type="entry name" value="FAD-dep_OxRdtase"/>
</dbReference>
<keyword evidence="5 7" id="KW-0560">Oxidoreductase</keyword>
<dbReference type="EMBL" id="MOAY01000058">
    <property type="protein sequence ID" value="ROM43242.1"/>
    <property type="molecule type" value="Genomic_DNA"/>
</dbReference>
<dbReference type="Gene3D" id="3.30.9.10">
    <property type="entry name" value="D-Amino Acid Oxidase, subunit A, domain 2"/>
    <property type="match status" value="1"/>
</dbReference>
<proteinExistence type="inferred from homology"/>
<comment type="cofactor">
    <cofactor evidence="1 7">
        <name>FAD</name>
        <dbReference type="ChEBI" id="CHEBI:57692"/>
    </cofactor>
</comment>
<dbReference type="HAMAP" id="MF_01202">
    <property type="entry name" value="DadA"/>
    <property type="match status" value="1"/>
</dbReference>